<evidence type="ECO:0000256" key="1">
    <source>
        <dbReference type="SAM" id="MobiDB-lite"/>
    </source>
</evidence>
<organism evidence="2 3">
    <name type="scientific">Pleurodeles waltl</name>
    <name type="common">Iberian ribbed newt</name>
    <dbReference type="NCBI Taxonomy" id="8319"/>
    <lineage>
        <taxon>Eukaryota</taxon>
        <taxon>Metazoa</taxon>
        <taxon>Chordata</taxon>
        <taxon>Craniata</taxon>
        <taxon>Vertebrata</taxon>
        <taxon>Euteleostomi</taxon>
        <taxon>Amphibia</taxon>
        <taxon>Batrachia</taxon>
        <taxon>Caudata</taxon>
        <taxon>Salamandroidea</taxon>
        <taxon>Salamandridae</taxon>
        <taxon>Pleurodelinae</taxon>
        <taxon>Pleurodeles</taxon>
    </lineage>
</organism>
<sequence>MAVWCLGIGALPVRSAGPASEREIERRRDRRPDCRGHRRRQQRSRVSDTVRHRGLGRGTVQVRKLLRLRRRSSQGGRGLELP</sequence>
<evidence type="ECO:0000313" key="3">
    <source>
        <dbReference type="Proteomes" id="UP001066276"/>
    </source>
</evidence>
<evidence type="ECO:0000313" key="2">
    <source>
        <dbReference type="EMBL" id="KAJ1101968.1"/>
    </source>
</evidence>
<accession>A0AAV7MLS2</accession>
<gene>
    <name evidence="2" type="ORF">NDU88_007029</name>
</gene>
<reference evidence="2" key="1">
    <citation type="journal article" date="2022" name="bioRxiv">
        <title>Sequencing and chromosome-scale assembly of the giantPleurodeles waltlgenome.</title>
        <authorList>
            <person name="Brown T."/>
            <person name="Elewa A."/>
            <person name="Iarovenko S."/>
            <person name="Subramanian E."/>
            <person name="Araus A.J."/>
            <person name="Petzold A."/>
            <person name="Susuki M."/>
            <person name="Suzuki K.-i.T."/>
            <person name="Hayashi T."/>
            <person name="Toyoda A."/>
            <person name="Oliveira C."/>
            <person name="Osipova E."/>
            <person name="Leigh N.D."/>
            <person name="Simon A."/>
            <person name="Yun M.H."/>
        </authorList>
    </citation>
    <scope>NUCLEOTIDE SEQUENCE</scope>
    <source>
        <strain evidence="2">20211129_DDA</strain>
        <tissue evidence="2">Liver</tissue>
    </source>
</reference>
<dbReference type="Proteomes" id="UP001066276">
    <property type="component" value="Chromosome 10"/>
</dbReference>
<proteinExistence type="predicted"/>
<keyword evidence="3" id="KW-1185">Reference proteome</keyword>
<feature type="region of interest" description="Disordered" evidence="1">
    <location>
        <begin position="15"/>
        <end position="82"/>
    </location>
</feature>
<feature type="compositionally biased region" description="Basic and acidic residues" evidence="1">
    <location>
        <begin position="20"/>
        <end position="35"/>
    </location>
</feature>
<name>A0AAV7MLS2_PLEWA</name>
<dbReference type="AlphaFoldDB" id="A0AAV7MLS2"/>
<dbReference type="EMBL" id="JANPWB010000014">
    <property type="protein sequence ID" value="KAJ1101968.1"/>
    <property type="molecule type" value="Genomic_DNA"/>
</dbReference>
<protein>
    <recommendedName>
        <fullName evidence="4">Secreted protein</fullName>
    </recommendedName>
</protein>
<comment type="caution">
    <text evidence="2">The sequence shown here is derived from an EMBL/GenBank/DDBJ whole genome shotgun (WGS) entry which is preliminary data.</text>
</comment>
<evidence type="ECO:0008006" key="4">
    <source>
        <dbReference type="Google" id="ProtNLM"/>
    </source>
</evidence>